<dbReference type="Pfam" id="PF04542">
    <property type="entry name" value="Sigma70_r2"/>
    <property type="match status" value="1"/>
</dbReference>
<evidence type="ECO:0000256" key="4">
    <source>
        <dbReference type="ARBA" id="ARBA00023163"/>
    </source>
</evidence>
<evidence type="ECO:0000259" key="7">
    <source>
        <dbReference type="Pfam" id="PF08281"/>
    </source>
</evidence>
<evidence type="ECO:0000313" key="8">
    <source>
        <dbReference type="EMBL" id="QDU66890.1"/>
    </source>
</evidence>
<evidence type="ECO:0000256" key="1">
    <source>
        <dbReference type="ARBA" id="ARBA00010641"/>
    </source>
</evidence>
<dbReference type="PANTHER" id="PTHR43133:SF62">
    <property type="entry name" value="RNA POLYMERASE SIGMA FACTOR SIGZ"/>
    <property type="match status" value="1"/>
</dbReference>
<evidence type="ECO:0000259" key="6">
    <source>
        <dbReference type="Pfam" id="PF04542"/>
    </source>
</evidence>
<dbReference type="InterPro" id="IPR039425">
    <property type="entry name" value="RNA_pol_sigma-70-like"/>
</dbReference>
<dbReference type="EMBL" id="CP036287">
    <property type="protein sequence ID" value="QDU66890.1"/>
    <property type="molecule type" value="Genomic_DNA"/>
</dbReference>
<dbReference type="GO" id="GO:0003677">
    <property type="term" value="F:DNA binding"/>
    <property type="evidence" value="ECO:0007669"/>
    <property type="project" value="InterPro"/>
</dbReference>
<dbReference type="Proteomes" id="UP000316921">
    <property type="component" value="Chromosome"/>
</dbReference>
<evidence type="ECO:0000313" key="9">
    <source>
        <dbReference type="Proteomes" id="UP000316921"/>
    </source>
</evidence>
<dbReference type="PANTHER" id="PTHR43133">
    <property type="entry name" value="RNA POLYMERASE ECF-TYPE SIGMA FACTO"/>
    <property type="match status" value="1"/>
</dbReference>
<keyword evidence="9" id="KW-1185">Reference proteome</keyword>
<sequence>MVAGGALKGDSGGVPRASGKSAVTTAPDPMSIQAPQVDDQLAAAADGLSRQVRERLSQREPEALEQFFDAYFDRIYAYVRGMVRSDHLAEDLTQDIFLLLYRGLPTYDPSRALRPWVFTVAINRVRDHWRSRAHRDSQREASIDEDEAAEIEGEGGSPDLPLLQLEDAQMVRDAVDRLPDGMRETVHLRVFEDLSFAEIGELLGRNEVAVRKRFSRALEELRRTLGAEPRTAEGEDH</sequence>
<evidence type="ECO:0000256" key="2">
    <source>
        <dbReference type="ARBA" id="ARBA00023015"/>
    </source>
</evidence>
<dbReference type="Gene3D" id="1.10.10.10">
    <property type="entry name" value="Winged helix-like DNA-binding domain superfamily/Winged helix DNA-binding domain"/>
    <property type="match status" value="1"/>
</dbReference>
<dbReference type="GO" id="GO:0006352">
    <property type="term" value="P:DNA-templated transcription initiation"/>
    <property type="evidence" value="ECO:0007669"/>
    <property type="project" value="InterPro"/>
</dbReference>
<dbReference type="NCBIfam" id="TIGR02937">
    <property type="entry name" value="sigma70-ECF"/>
    <property type="match status" value="1"/>
</dbReference>
<dbReference type="Pfam" id="PF08281">
    <property type="entry name" value="Sigma70_r4_2"/>
    <property type="match status" value="1"/>
</dbReference>
<protein>
    <submittedName>
        <fullName evidence="8">ECF RNA polymerase sigma factor SigW</fullName>
    </submittedName>
</protein>
<feature type="region of interest" description="Disordered" evidence="5">
    <location>
        <begin position="1"/>
        <end position="32"/>
    </location>
</feature>
<dbReference type="CDD" id="cd06171">
    <property type="entry name" value="Sigma70_r4"/>
    <property type="match status" value="1"/>
</dbReference>
<dbReference type="InterPro" id="IPR013249">
    <property type="entry name" value="RNA_pol_sigma70_r4_t2"/>
</dbReference>
<reference evidence="8 9" key="1">
    <citation type="submission" date="2019-02" db="EMBL/GenBank/DDBJ databases">
        <title>Deep-cultivation of Planctomycetes and their phenomic and genomic characterization uncovers novel biology.</title>
        <authorList>
            <person name="Wiegand S."/>
            <person name="Jogler M."/>
            <person name="Boedeker C."/>
            <person name="Pinto D."/>
            <person name="Vollmers J."/>
            <person name="Rivas-Marin E."/>
            <person name="Kohn T."/>
            <person name="Peeters S.H."/>
            <person name="Heuer A."/>
            <person name="Rast P."/>
            <person name="Oberbeckmann S."/>
            <person name="Bunk B."/>
            <person name="Jeske O."/>
            <person name="Meyerdierks A."/>
            <person name="Storesund J.E."/>
            <person name="Kallscheuer N."/>
            <person name="Luecker S."/>
            <person name="Lage O.M."/>
            <person name="Pohl T."/>
            <person name="Merkel B.J."/>
            <person name="Hornburger P."/>
            <person name="Mueller R.-W."/>
            <person name="Bruemmer F."/>
            <person name="Labrenz M."/>
            <person name="Spormann A.M."/>
            <person name="Op den Camp H."/>
            <person name="Overmann J."/>
            <person name="Amann R."/>
            <person name="Jetten M.S.M."/>
            <person name="Mascher T."/>
            <person name="Medema M.H."/>
            <person name="Devos D.P."/>
            <person name="Kaster A.-K."/>
            <person name="Ovreas L."/>
            <person name="Rohde M."/>
            <person name="Galperin M.Y."/>
            <person name="Jogler C."/>
        </authorList>
    </citation>
    <scope>NUCLEOTIDE SEQUENCE [LARGE SCALE GENOMIC DNA]</scope>
    <source>
        <strain evidence="8 9">Pla133</strain>
    </source>
</reference>
<dbReference type="InterPro" id="IPR036388">
    <property type="entry name" value="WH-like_DNA-bd_sf"/>
</dbReference>
<dbReference type="KEGG" id="pbap:Pla133_19660"/>
<dbReference type="GO" id="GO:0016987">
    <property type="term" value="F:sigma factor activity"/>
    <property type="evidence" value="ECO:0007669"/>
    <property type="project" value="UniProtKB-KW"/>
</dbReference>
<feature type="compositionally biased region" description="Gly residues" evidence="5">
    <location>
        <begin position="1"/>
        <end position="12"/>
    </location>
</feature>
<evidence type="ECO:0000256" key="3">
    <source>
        <dbReference type="ARBA" id="ARBA00023082"/>
    </source>
</evidence>
<comment type="similarity">
    <text evidence="1">Belongs to the sigma-70 factor family. ECF subfamily.</text>
</comment>
<proteinExistence type="inferred from homology"/>
<feature type="domain" description="RNA polymerase sigma factor 70 region 4 type 2" evidence="7">
    <location>
        <begin position="169"/>
        <end position="221"/>
    </location>
</feature>
<dbReference type="InterPro" id="IPR014284">
    <property type="entry name" value="RNA_pol_sigma-70_dom"/>
</dbReference>
<dbReference type="InterPro" id="IPR013324">
    <property type="entry name" value="RNA_pol_sigma_r3/r4-like"/>
</dbReference>
<keyword evidence="4" id="KW-0804">Transcription</keyword>
<organism evidence="8 9">
    <name type="scientific">Engelhardtia mirabilis</name>
    <dbReference type="NCBI Taxonomy" id="2528011"/>
    <lineage>
        <taxon>Bacteria</taxon>
        <taxon>Pseudomonadati</taxon>
        <taxon>Planctomycetota</taxon>
        <taxon>Planctomycetia</taxon>
        <taxon>Planctomycetia incertae sedis</taxon>
        <taxon>Engelhardtia</taxon>
    </lineage>
</organism>
<evidence type="ECO:0000256" key="5">
    <source>
        <dbReference type="SAM" id="MobiDB-lite"/>
    </source>
</evidence>
<dbReference type="AlphaFoldDB" id="A0A518BIT1"/>
<dbReference type="InterPro" id="IPR007627">
    <property type="entry name" value="RNA_pol_sigma70_r2"/>
</dbReference>
<keyword evidence="2" id="KW-0805">Transcription regulation</keyword>
<feature type="domain" description="RNA polymerase sigma-70 region 2" evidence="6">
    <location>
        <begin position="68"/>
        <end position="133"/>
    </location>
</feature>
<dbReference type="SUPFAM" id="SSF88659">
    <property type="entry name" value="Sigma3 and sigma4 domains of RNA polymerase sigma factors"/>
    <property type="match status" value="1"/>
</dbReference>
<name>A0A518BIT1_9BACT</name>
<gene>
    <name evidence="8" type="primary">sigW_10</name>
    <name evidence="8" type="ORF">Pla133_19660</name>
</gene>
<keyword evidence="3" id="KW-0731">Sigma factor</keyword>
<dbReference type="Gene3D" id="1.10.1740.10">
    <property type="match status" value="1"/>
</dbReference>
<dbReference type="InterPro" id="IPR013325">
    <property type="entry name" value="RNA_pol_sigma_r2"/>
</dbReference>
<dbReference type="SUPFAM" id="SSF88946">
    <property type="entry name" value="Sigma2 domain of RNA polymerase sigma factors"/>
    <property type="match status" value="1"/>
</dbReference>
<accession>A0A518BIT1</accession>